<sequence length="122" mass="14352">MCTMLSAFARTMRRRRCYTTHTSASSTQIQLQNLVIANLCSNVFATIYKHDMLFLDKHRAVADAWRGKHFILYNRAESTLHIQIIHIHTKHGIVHIRCTTEQNKIAIFIANHRITAKRWYMK</sequence>
<dbReference type="AlphaFoldDB" id="A0A146LQV6"/>
<protein>
    <submittedName>
        <fullName evidence="1">Uncharacterized protein</fullName>
    </submittedName>
</protein>
<organism evidence="1">
    <name type="scientific">Lygus hesperus</name>
    <name type="common">Western plant bug</name>
    <dbReference type="NCBI Taxonomy" id="30085"/>
    <lineage>
        <taxon>Eukaryota</taxon>
        <taxon>Metazoa</taxon>
        <taxon>Ecdysozoa</taxon>
        <taxon>Arthropoda</taxon>
        <taxon>Hexapoda</taxon>
        <taxon>Insecta</taxon>
        <taxon>Pterygota</taxon>
        <taxon>Neoptera</taxon>
        <taxon>Paraneoptera</taxon>
        <taxon>Hemiptera</taxon>
        <taxon>Heteroptera</taxon>
        <taxon>Panheteroptera</taxon>
        <taxon>Cimicomorpha</taxon>
        <taxon>Miridae</taxon>
        <taxon>Mirini</taxon>
        <taxon>Lygus</taxon>
    </lineage>
</organism>
<gene>
    <name evidence="1" type="ORF">g.1437</name>
</gene>
<accession>A0A146LQV6</accession>
<reference evidence="1" key="1">
    <citation type="journal article" date="2016" name="Gigascience">
        <title>De novo construction of an expanded transcriptome assembly for the western tarnished plant bug, Lygus hesperus.</title>
        <authorList>
            <person name="Tassone E.E."/>
            <person name="Geib S.M."/>
            <person name="Hall B."/>
            <person name="Fabrick J.A."/>
            <person name="Brent C.S."/>
            <person name="Hull J.J."/>
        </authorList>
    </citation>
    <scope>NUCLEOTIDE SEQUENCE</scope>
</reference>
<proteinExistence type="predicted"/>
<name>A0A146LQV6_LYGHE</name>
<evidence type="ECO:0000313" key="1">
    <source>
        <dbReference type="EMBL" id="JAQ09136.1"/>
    </source>
</evidence>
<dbReference type="EMBL" id="GDHC01009493">
    <property type="protein sequence ID" value="JAQ09136.1"/>
    <property type="molecule type" value="Transcribed_RNA"/>
</dbReference>